<evidence type="ECO:0000256" key="1">
    <source>
        <dbReference type="ARBA" id="ARBA00023136"/>
    </source>
</evidence>
<gene>
    <name evidence="2" type="ORF">HQN60_02050</name>
</gene>
<organism evidence="2 3">
    <name type="scientific">Deefgea piscis</name>
    <dbReference type="NCBI Taxonomy" id="2739061"/>
    <lineage>
        <taxon>Bacteria</taxon>
        <taxon>Pseudomonadati</taxon>
        <taxon>Pseudomonadota</taxon>
        <taxon>Betaproteobacteria</taxon>
        <taxon>Neisseriales</taxon>
        <taxon>Chitinibacteraceae</taxon>
        <taxon>Deefgea</taxon>
    </lineage>
</organism>
<dbReference type="PANTHER" id="PTHR38038">
    <property type="entry name" value="PENICILLIN-BINDING PROTEIN ACTIVATOR LPOA"/>
    <property type="match status" value="1"/>
</dbReference>
<dbReference type="AlphaFoldDB" id="A0A6M8SRX0"/>
<name>A0A6M8SRX0_9NEIS</name>
<dbReference type="GO" id="GO:0031241">
    <property type="term" value="C:periplasmic side of cell outer membrane"/>
    <property type="evidence" value="ECO:0007669"/>
    <property type="project" value="TreeGrafter"/>
</dbReference>
<dbReference type="PANTHER" id="PTHR38038:SF1">
    <property type="entry name" value="PENICILLIN-BINDING PROTEIN ACTIVATOR LPOA"/>
    <property type="match status" value="1"/>
</dbReference>
<dbReference type="EMBL" id="CP054143">
    <property type="protein sequence ID" value="QKJ65619.1"/>
    <property type="molecule type" value="Genomic_DNA"/>
</dbReference>
<dbReference type="CDD" id="cd06339">
    <property type="entry name" value="PBP1_YraM_LppC_lipoprotein-like"/>
    <property type="match status" value="1"/>
</dbReference>
<protein>
    <submittedName>
        <fullName evidence="2">Penicillin-binding protein activator</fullName>
    </submittedName>
</protein>
<evidence type="ECO:0000313" key="2">
    <source>
        <dbReference type="EMBL" id="QKJ65619.1"/>
    </source>
</evidence>
<dbReference type="Pfam" id="PF04348">
    <property type="entry name" value="LppC"/>
    <property type="match status" value="1"/>
</dbReference>
<sequence length="369" mass="40648">MHAKFLLAHLKAAVSWFRDTAILGLILYGALAFTTTTIQAQETDFTAEPVQSTGFIALILPSKAKPFKSVSDTIRAGVLAAERVHGGAEIPLVRAYPTDEKEENVVLAYLQAQQDGAQAVIGPLTKSAINYLSDSTLLTVPVLALNSFDETTLQQPNLYSFSLSVEAEAAQVAQLIQKNQLMRPVVLQVGDALSQRMAQGFIQEWKKATGNEVQLITVADARHDGAQLREQISQLGADVIFLAMDGKSARYIRPYLGNDMAIYATSQVDSGRLGRTALVDLIGIRYVDMPWLGMPQREGYDLYNRTRSNAYDLERLFAFGVDAWRIASVLAKDTQPTFNIDGVTGQLTMSPDRVVVRDMMLRTMTLEKQ</sequence>
<dbReference type="SUPFAM" id="SSF53822">
    <property type="entry name" value="Periplasmic binding protein-like I"/>
    <property type="match status" value="1"/>
</dbReference>
<dbReference type="Proteomes" id="UP000504844">
    <property type="component" value="Chromosome"/>
</dbReference>
<dbReference type="KEGG" id="dee:HQN60_02050"/>
<dbReference type="GO" id="GO:0009252">
    <property type="term" value="P:peptidoglycan biosynthetic process"/>
    <property type="evidence" value="ECO:0007669"/>
    <property type="project" value="TreeGrafter"/>
</dbReference>
<keyword evidence="3" id="KW-1185">Reference proteome</keyword>
<evidence type="ECO:0000313" key="3">
    <source>
        <dbReference type="Proteomes" id="UP000504844"/>
    </source>
</evidence>
<dbReference type="InterPro" id="IPR007443">
    <property type="entry name" value="LpoA"/>
</dbReference>
<dbReference type="RefSeq" id="WP_173532129.1">
    <property type="nucleotide sequence ID" value="NZ_CP054143.1"/>
</dbReference>
<dbReference type="InterPro" id="IPR028082">
    <property type="entry name" value="Peripla_BP_I"/>
</dbReference>
<keyword evidence="1" id="KW-0472">Membrane</keyword>
<dbReference type="Gene3D" id="3.40.50.2300">
    <property type="match status" value="2"/>
</dbReference>
<reference evidence="2 3" key="1">
    <citation type="submission" date="2020-05" db="EMBL/GenBank/DDBJ databases">
        <title>Complete genome sequence of Deefgea sp. D17.</title>
        <authorList>
            <person name="Bae J.-W."/>
            <person name="Han J.E."/>
        </authorList>
    </citation>
    <scope>NUCLEOTIDE SEQUENCE [LARGE SCALE GENOMIC DNA]</scope>
    <source>
        <strain evidence="2 3">D17</strain>
    </source>
</reference>
<proteinExistence type="predicted"/>
<dbReference type="GO" id="GO:0030234">
    <property type="term" value="F:enzyme regulator activity"/>
    <property type="evidence" value="ECO:0007669"/>
    <property type="project" value="TreeGrafter"/>
</dbReference>
<accession>A0A6M8SRX0</accession>